<keyword evidence="3" id="KW-0378">Hydrolase</keyword>
<dbReference type="SUPFAM" id="SSF55811">
    <property type="entry name" value="Nudix"/>
    <property type="match status" value="1"/>
</dbReference>
<accession>A0A7X5QB82</accession>
<dbReference type="EMBL" id="PUJW01000002">
    <property type="protein sequence ID" value="NHB91148.1"/>
    <property type="molecule type" value="Genomic_DNA"/>
</dbReference>
<dbReference type="InterPro" id="IPR000086">
    <property type="entry name" value="NUDIX_hydrolase_dom"/>
</dbReference>
<evidence type="ECO:0000256" key="1">
    <source>
        <dbReference type="ARBA" id="ARBA00001946"/>
    </source>
</evidence>
<proteinExistence type="predicted"/>
<name>A0A7X5QB82_9GAMM</name>
<evidence type="ECO:0000313" key="4">
    <source>
        <dbReference type="Proteomes" id="UP000591844"/>
    </source>
</evidence>
<protein>
    <submittedName>
        <fullName evidence="3">NUDIX hydrolase</fullName>
    </submittedName>
</protein>
<dbReference type="PROSITE" id="PS51462">
    <property type="entry name" value="NUDIX"/>
    <property type="match status" value="1"/>
</dbReference>
<reference evidence="3 4" key="1">
    <citation type="submission" date="2018-02" db="EMBL/GenBank/DDBJ databases">
        <authorList>
            <person name="Machado R.A."/>
        </authorList>
    </citation>
    <scope>NUCLEOTIDE SEQUENCE [LARGE SCALE GENOMIC DNA]</scope>
    <source>
        <strain evidence="3 4">DSM 19724</strain>
    </source>
</reference>
<organism evidence="3 4">
    <name type="scientific">Photorhabdus cinerea</name>
    <dbReference type="NCBI Taxonomy" id="471575"/>
    <lineage>
        <taxon>Bacteria</taxon>
        <taxon>Pseudomonadati</taxon>
        <taxon>Pseudomonadota</taxon>
        <taxon>Gammaproteobacteria</taxon>
        <taxon>Enterobacterales</taxon>
        <taxon>Morganellaceae</taxon>
        <taxon>Photorhabdus</taxon>
    </lineage>
</organism>
<dbReference type="AlphaFoldDB" id="A0A7X5QB82"/>
<comment type="cofactor">
    <cofactor evidence="1">
        <name>Mg(2+)</name>
        <dbReference type="ChEBI" id="CHEBI:18420"/>
    </cofactor>
</comment>
<comment type="caution">
    <text evidence="3">The sequence shown here is derived from an EMBL/GenBank/DDBJ whole genome shotgun (WGS) entry which is preliminary data.</text>
</comment>
<dbReference type="Pfam" id="PF00293">
    <property type="entry name" value="NUDIX"/>
    <property type="match status" value="1"/>
</dbReference>
<sequence>MQRETFAIIGMEKSHSWLWQALKLDKDEILNLIISVIEVSLIMRANEGQKALSEPKVATLAIVYHNDKILLVKRNKQPQRFGWGFPGGSVLPGESLNDGALRELKEETQLVATVETTLTVVEVNEFDSEGVHHHFILVPLLCSYLSGVPVAGDDALECRWMSFNDIYSQSETLIEHVATVVREAEAIIRARTN</sequence>
<dbReference type="PANTHER" id="PTHR43736:SF1">
    <property type="entry name" value="DIHYDRONEOPTERIN TRIPHOSPHATE DIPHOSPHATASE"/>
    <property type="match status" value="1"/>
</dbReference>
<dbReference type="GO" id="GO:0016787">
    <property type="term" value="F:hydrolase activity"/>
    <property type="evidence" value="ECO:0007669"/>
    <property type="project" value="UniProtKB-KW"/>
</dbReference>
<dbReference type="Gene3D" id="3.90.79.10">
    <property type="entry name" value="Nucleoside Triphosphate Pyrophosphohydrolase"/>
    <property type="match status" value="1"/>
</dbReference>
<evidence type="ECO:0000313" key="3">
    <source>
        <dbReference type="EMBL" id="NHB91148.1"/>
    </source>
</evidence>
<dbReference type="Proteomes" id="UP000591844">
    <property type="component" value="Unassembled WGS sequence"/>
</dbReference>
<dbReference type="PANTHER" id="PTHR43736">
    <property type="entry name" value="ADP-RIBOSE PYROPHOSPHATASE"/>
    <property type="match status" value="1"/>
</dbReference>
<gene>
    <name evidence="3" type="ORF">C5469_03025</name>
</gene>
<evidence type="ECO:0000259" key="2">
    <source>
        <dbReference type="PROSITE" id="PS51462"/>
    </source>
</evidence>
<keyword evidence="4" id="KW-1185">Reference proteome</keyword>
<dbReference type="InterPro" id="IPR015797">
    <property type="entry name" value="NUDIX_hydrolase-like_dom_sf"/>
</dbReference>
<dbReference type="CDD" id="cd04673">
    <property type="entry name" value="NUDIX_ADPRase"/>
    <property type="match status" value="1"/>
</dbReference>
<feature type="domain" description="Nudix hydrolase" evidence="2">
    <location>
        <begin position="54"/>
        <end position="183"/>
    </location>
</feature>